<dbReference type="InterPro" id="IPR036061">
    <property type="entry name" value="CheW-like_dom_sf"/>
</dbReference>
<dbReference type="Gene3D" id="2.30.30.40">
    <property type="entry name" value="SH3 Domains"/>
    <property type="match status" value="1"/>
</dbReference>
<evidence type="ECO:0000313" key="15">
    <source>
        <dbReference type="Proteomes" id="UP000480275"/>
    </source>
</evidence>
<feature type="modified residue" description="Phosphohistidine" evidence="9">
    <location>
        <position position="44"/>
    </location>
</feature>
<dbReference type="SMART" id="SM00387">
    <property type="entry name" value="HATPase_c"/>
    <property type="match status" value="1"/>
</dbReference>
<dbReference type="CDD" id="cd00088">
    <property type="entry name" value="HPT"/>
    <property type="match status" value="1"/>
</dbReference>
<dbReference type="InterPro" id="IPR036890">
    <property type="entry name" value="HATPase_C_sf"/>
</dbReference>
<name>A0A6L5K109_RHOTE</name>
<gene>
    <name evidence="14" type="ORF">GHK24_12450</name>
</gene>
<dbReference type="PANTHER" id="PTHR43395">
    <property type="entry name" value="SENSOR HISTIDINE KINASE CHEA"/>
    <property type="match status" value="1"/>
</dbReference>
<evidence type="ECO:0000259" key="12">
    <source>
        <dbReference type="PROSITE" id="PS50851"/>
    </source>
</evidence>
<dbReference type="Gene3D" id="1.10.287.560">
    <property type="entry name" value="Histidine kinase CheA-like, homodimeric domain"/>
    <property type="match status" value="1"/>
</dbReference>
<evidence type="ECO:0000256" key="3">
    <source>
        <dbReference type="ARBA" id="ARBA00021495"/>
    </source>
</evidence>
<evidence type="ECO:0000256" key="1">
    <source>
        <dbReference type="ARBA" id="ARBA00000085"/>
    </source>
</evidence>
<sequence length="898" mass="96530">MNPLLTQFLSEARDFLQSIAEKLMQLESAPNDNEAMNELFRAVHTLKGNSGLFDFPEMTRVLHAGEDLLDAVREERLAYSRALADQLLDAMDFVGMLCDEIESRGAIGAQHASVGAELAAALREFMTSDSDSAPDAAPAAPADLARAVASNTPDSIFLAPPAEELLAIPEDIRRAAWQRAHDGASLYWLCYTPDEQCFFQGEDPFFLAQQTPGLLWGRITAREAWPPLAELDAYRCLLRFDLLLAITRAEIDQHFRYVPEQLTLTPLPALALVLPVGDGKDSAEGEDFASAALHQLETGSLDALRHATTVMLELASPQRWLASALRWLLLLLDTHAARGAVRLLLESIRDGATPDWRQSGTADAAAQATPAPPHGDPDTPAALLPRANEVAWEILAWQGEVLAQASRVAALPGHLHAAATTLRNCLRALGRPDDTRRVDEALNEALATSSAAPLAACLQRFLAEAGATAAAPVAATAAAPASSPVATTASDGEGEPRFGRRADDLLPGSRTLKVDQAKIDRLMNLIGEMVVAKNALPYLAARAESGSSAREMAREIKAQHAVINRIAEEMHDAIMQVRMLPVSFVFQRFPRLVRDISRKLGKEVSLVVEGEDTEADKNVIEALADPLVHIVRNSLDHGLENPQERIAAGKAAAGRIALTARQEADRVLIEVRDDGRGIDPAHIRRKAVEKGIIDADTAHRISDQEAINLVFAAGFSTAEQVSDLSGRGVGMDVVRDALEKVSGTVTLESEVGVGTCLRLSLPLSMAVNQVMVIESDGQAFGVAMDCVVETVRLPRSSVHTIKDSLAAVLRGRIVPLRPLNTLLGIEAPPLCNEADELAVLIVRHGSDNVGVIVDDFRQTCDVILKPLDGILDALPGYSGSALMGDGSVLLVLNLKELI</sequence>
<dbReference type="InterPro" id="IPR005467">
    <property type="entry name" value="His_kinase_dom"/>
</dbReference>
<evidence type="ECO:0000259" key="13">
    <source>
        <dbReference type="PROSITE" id="PS50894"/>
    </source>
</evidence>
<dbReference type="PANTHER" id="PTHR43395:SF1">
    <property type="entry name" value="CHEMOTAXIS PROTEIN CHEA"/>
    <property type="match status" value="1"/>
</dbReference>
<evidence type="ECO:0000256" key="9">
    <source>
        <dbReference type="PROSITE-ProRule" id="PRU00110"/>
    </source>
</evidence>
<comment type="function">
    <text evidence="8">Involved in the transmission of sensory signals from the chemoreceptors to the flagellar motors. CheA is autophosphorylated; it can transfer its phosphate group to either CheB or CheY.</text>
</comment>
<comment type="caution">
    <text evidence="14">The sequence shown here is derived from an EMBL/GenBank/DDBJ whole genome shotgun (WGS) entry which is preliminary data.</text>
</comment>
<keyword evidence="6" id="KW-0418">Kinase</keyword>
<dbReference type="OrthoDB" id="9803176at2"/>
<dbReference type="PROSITE" id="PS50109">
    <property type="entry name" value="HIS_KIN"/>
    <property type="match status" value="1"/>
</dbReference>
<keyword evidence="5" id="KW-0808">Transferase</keyword>
<dbReference type="GO" id="GO:0006935">
    <property type="term" value="P:chemotaxis"/>
    <property type="evidence" value="ECO:0007669"/>
    <property type="project" value="InterPro"/>
</dbReference>
<proteinExistence type="predicted"/>
<dbReference type="InterPro" id="IPR004358">
    <property type="entry name" value="Sig_transdc_His_kin-like_C"/>
</dbReference>
<dbReference type="InterPro" id="IPR037006">
    <property type="entry name" value="CheA-like_homodim_sf"/>
</dbReference>
<dbReference type="PRINTS" id="PR00344">
    <property type="entry name" value="BCTRLSENSOR"/>
</dbReference>
<feature type="compositionally biased region" description="Basic and acidic residues" evidence="10">
    <location>
        <begin position="494"/>
        <end position="504"/>
    </location>
</feature>
<dbReference type="InterPro" id="IPR051315">
    <property type="entry name" value="Bact_Chemotaxis_CheA"/>
</dbReference>
<evidence type="ECO:0000259" key="11">
    <source>
        <dbReference type="PROSITE" id="PS50109"/>
    </source>
</evidence>
<dbReference type="GO" id="GO:0005737">
    <property type="term" value="C:cytoplasm"/>
    <property type="evidence" value="ECO:0007669"/>
    <property type="project" value="InterPro"/>
</dbReference>
<dbReference type="InterPro" id="IPR002545">
    <property type="entry name" value="CheW-lke_dom"/>
</dbReference>
<dbReference type="SUPFAM" id="SSF55874">
    <property type="entry name" value="ATPase domain of HSP90 chaperone/DNA topoisomerase II/histidine kinase"/>
    <property type="match status" value="1"/>
</dbReference>
<feature type="domain" description="CheW-like" evidence="12">
    <location>
        <begin position="767"/>
        <end position="898"/>
    </location>
</feature>
<keyword evidence="4 9" id="KW-0597">Phosphoprotein</keyword>
<dbReference type="Pfam" id="PF02895">
    <property type="entry name" value="H-kinase_dim"/>
    <property type="match status" value="1"/>
</dbReference>
<feature type="domain" description="HPt" evidence="13">
    <location>
        <begin position="1"/>
        <end position="104"/>
    </location>
</feature>
<reference evidence="14 15" key="1">
    <citation type="submission" date="2019-10" db="EMBL/GenBank/DDBJ databases">
        <title>Whole-genome sequence of the purple nonsulfur photosynthetic bacterium Rhodocyclus tenuis.</title>
        <authorList>
            <person name="Kyndt J.A."/>
            <person name="Meyer T.E."/>
        </authorList>
    </citation>
    <scope>NUCLEOTIDE SEQUENCE [LARGE SCALE GENOMIC DNA]</scope>
    <source>
        <strain evidence="14 15">DSM 110</strain>
    </source>
</reference>
<feature type="domain" description="Histidine kinase" evidence="11">
    <location>
        <begin position="563"/>
        <end position="765"/>
    </location>
</feature>
<dbReference type="SMART" id="SM00260">
    <property type="entry name" value="CheW"/>
    <property type="match status" value="1"/>
</dbReference>
<dbReference type="SUPFAM" id="SSF47384">
    <property type="entry name" value="Homodimeric domain of signal transducing histidine kinase"/>
    <property type="match status" value="1"/>
</dbReference>
<dbReference type="PROSITE" id="PS50894">
    <property type="entry name" value="HPT"/>
    <property type="match status" value="1"/>
</dbReference>
<dbReference type="PROSITE" id="PS50851">
    <property type="entry name" value="CHEW"/>
    <property type="match status" value="1"/>
</dbReference>
<dbReference type="InterPro" id="IPR003594">
    <property type="entry name" value="HATPase_dom"/>
</dbReference>
<dbReference type="EC" id="2.7.13.3" evidence="2"/>
<dbReference type="GO" id="GO:0000155">
    <property type="term" value="F:phosphorelay sensor kinase activity"/>
    <property type="evidence" value="ECO:0007669"/>
    <property type="project" value="InterPro"/>
</dbReference>
<evidence type="ECO:0000256" key="10">
    <source>
        <dbReference type="SAM" id="MobiDB-lite"/>
    </source>
</evidence>
<evidence type="ECO:0000256" key="5">
    <source>
        <dbReference type="ARBA" id="ARBA00022679"/>
    </source>
</evidence>
<accession>A0A6L5K109</accession>
<evidence type="ECO:0000256" key="4">
    <source>
        <dbReference type="ARBA" id="ARBA00022553"/>
    </source>
</evidence>
<feature type="compositionally biased region" description="Low complexity" evidence="10">
    <location>
        <begin position="477"/>
        <end position="490"/>
    </location>
</feature>
<dbReference type="Gene3D" id="1.20.120.160">
    <property type="entry name" value="HPT domain"/>
    <property type="match status" value="1"/>
</dbReference>
<dbReference type="InterPro" id="IPR004105">
    <property type="entry name" value="CheA-like_dim"/>
</dbReference>
<dbReference type="Pfam" id="PF01584">
    <property type="entry name" value="CheW"/>
    <property type="match status" value="1"/>
</dbReference>
<dbReference type="Proteomes" id="UP000480275">
    <property type="component" value="Unassembled WGS sequence"/>
</dbReference>
<dbReference type="SMART" id="SM01231">
    <property type="entry name" value="H-kinase_dim"/>
    <property type="match status" value="1"/>
</dbReference>
<dbReference type="EMBL" id="WIXJ01000012">
    <property type="protein sequence ID" value="MQY52584.1"/>
    <property type="molecule type" value="Genomic_DNA"/>
</dbReference>
<dbReference type="Pfam" id="PF01627">
    <property type="entry name" value="Hpt"/>
    <property type="match status" value="1"/>
</dbReference>
<dbReference type="CDD" id="cd16916">
    <property type="entry name" value="HATPase_CheA-like"/>
    <property type="match status" value="1"/>
</dbReference>
<keyword evidence="7" id="KW-0902">Two-component regulatory system</keyword>
<dbReference type="SUPFAM" id="SSF50341">
    <property type="entry name" value="CheW-like"/>
    <property type="match status" value="1"/>
</dbReference>
<dbReference type="InterPro" id="IPR008207">
    <property type="entry name" value="Sig_transdc_His_kin_Hpt_dom"/>
</dbReference>
<dbReference type="Gene3D" id="3.30.565.10">
    <property type="entry name" value="Histidine kinase-like ATPase, C-terminal domain"/>
    <property type="match status" value="1"/>
</dbReference>
<evidence type="ECO:0000256" key="6">
    <source>
        <dbReference type="ARBA" id="ARBA00022777"/>
    </source>
</evidence>
<dbReference type="InterPro" id="IPR036097">
    <property type="entry name" value="HisK_dim/P_sf"/>
</dbReference>
<dbReference type="SMART" id="SM00073">
    <property type="entry name" value="HPT"/>
    <property type="match status" value="1"/>
</dbReference>
<evidence type="ECO:0000256" key="7">
    <source>
        <dbReference type="ARBA" id="ARBA00023012"/>
    </source>
</evidence>
<dbReference type="FunFam" id="3.30.565.10:FF:000016">
    <property type="entry name" value="Chemotaxis protein CheA, putative"/>
    <property type="match status" value="1"/>
</dbReference>
<evidence type="ECO:0000256" key="8">
    <source>
        <dbReference type="ARBA" id="ARBA00035100"/>
    </source>
</evidence>
<feature type="region of interest" description="Disordered" evidence="10">
    <location>
        <begin position="477"/>
        <end position="505"/>
    </location>
</feature>
<protein>
    <recommendedName>
        <fullName evidence="3">Chemotaxis protein CheA</fullName>
        <ecNumber evidence="2">2.7.13.3</ecNumber>
    </recommendedName>
</protein>
<organism evidence="14 15">
    <name type="scientific">Rhodocyclus tenuis</name>
    <name type="common">Rhodospirillum tenue</name>
    <dbReference type="NCBI Taxonomy" id="1066"/>
    <lineage>
        <taxon>Bacteria</taxon>
        <taxon>Pseudomonadati</taxon>
        <taxon>Pseudomonadota</taxon>
        <taxon>Betaproteobacteria</taxon>
        <taxon>Rhodocyclales</taxon>
        <taxon>Rhodocyclaceae</taxon>
        <taxon>Rhodocyclus</taxon>
    </lineage>
</organism>
<evidence type="ECO:0000313" key="14">
    <source>
        <dbReference type="EMBL" id="MQY52584.1"/>
    </source>
</evidence>
<dbReference type="InterPro" id="IPR036641">
    <property type="entry name" value="HPT_dom_sf"/>
</dbReference>
<evidence type="ECO:0000256" key="2">
    <source>
        <dbReference type="ARBA" id="ARBA00012438"/>
    </source>
</evidence>
<comment type="catalytic activity">
    <reaction evidence="1">
        <text>ATP + protein L-histidine = ADP + protein N-phospho-L-histidine.</text>
        <dbReference type="EC" id="2.7.13.3"/>
    </reaction>
</comment>
<dbReference type="SUPFAM" id="SSF47226">
    <property type="entry name" value="Histidine-containing phosphotransfer domain, HPT domain"/>
    <property type="match status" value="1"/>
</dbReference>
<dbReference type="AlphaFoldDB" id="A0A6L5K109"/>
<dbReference type="Pfam" id="PF02518">
    <property type="entry name" value="HATPase_c"/>
    <property type="match status" value="1"/>
</dbReference>
<feature type="region of interest" description="Disordered" evidence="10">
    <location>
        <begin position="355"/>
        <end position="382"/>
    </location>
</feature>